<dbReference type="EMBL" id="JAXIOK010000021">
    <property type="protein sequence ID" value="KAK4745622.1"/>
    <property type="molecule type" value="Genomic_DNA"/>
</dbReference>
<comment type="caution">
    <text evidence="1">The sequence shown here is derived from an EMBL/GenBank/DDBJ whole genome shotgun (WGS) entry which is preliminary data.</text>
</comment>
<dbReference type="AlphaFoldDB" id="A0AAN7GSL9"/>
<proteinExistence type="predicted"/>
<reference evidence="1 2" key="1">
    <citation type="journal article" date="2023" name="Hortic Res">
        <title>Pangenome of water caltrop reveals structural variations and asymmetric subgenome divergence after allopolyploidization.</title>
        <authorList>
            <person name="Zhang X."/>
            <person name="Chen Y."/>
            <person name="Wang L."/>
            <person name="Yuan Y."/>
            <person name="Fang M."/>
            <person name="Shi L."/>
            <person name="Lu R."/>
            <person name="Comes H.P."/>
            <person name="Ma Y."/>
            <person name="Chen Y."/>
            <person name="Huang G."/>
            <person name="Zhou Y."/>
            <person name="Zheng Z."/>
            <person name="Qiu Y."/>
        </authorList>
    </citation>
    <scope>NUCLEOTIDE SEQUENCE [LARGE SCALE GENOMIC DNA]</scope>
    <source>
        <tissue evidence="1">Roots</tissue>
    </source>
</reference>
<sequence length="131" mass="14849">MIHLLGYWWDKAPQCRHSNYSEFSSDCIIVYLQISKAMGDRHPPVASAGSFSVLEIPVSVITEIDNHYHFTHCEIPERLEELPQHEKAKHGINGVISSIFHGLVSGLEGGQARFLHKSESVSRFQSENEIY</sequence>
<organism evidence="1 2">
    <name type="scientific">Trapa incisa</name>
    <dbReference type="NCBI Taxonomy" id="236973"/>
    <lineage>
        <taxon>Eukaryota</taxon>
        <taxon>Viridiplantae</taxon>
        <taxon>Streptophyta</taxon>
        <taxon>Embryophyta</taxon>
        <taxon>Tracheophyta</taxon>
        <taxon>Spermatophyta</taxon>
        <taxon>Magnoliopsida</taxon>
        <taxon>eudicotyledons</taxon>
        <taxon>Gunneridae</taxon>
        <taxon>Pentapetalae</taxon>
        <taxon>rosids</taxon>
        <taxon>malvids</taxon>
        <taxon>Myrtales</taxon>
        <taxon>Lythraceae</taxon>
        <taxon>Trapa</taxon>
    </lineage>
</organism>
<keyword evidence="2" id="KW-1185">Reference proteome</keyword>
<evidence type="ECO:0000313" key="2">
    <source>
        <dbReference type="Proteomes" id="UP001345219"/>
    </source>
</evidence>
<name>A0AAN7GSL9_9MYRT</name>
<dbReference type="Proteomes" id="UP001345219">
    <property type="component" value="Chromosome 10"/>
</dbReference>
<protein>
    <submittedName>
        <fullName evidence="1">Uncharacterized protein</fullName>
    </submittedName>
</protein>
<gene>
    <name evidence="1" type="ORF">SAY87_011934</name>
</gene>
<evidence type="ECO:0000313" key="1">
    <source>
        <dbReference type="EMBL" id="KAK4745622.1"/>
    </source>
</evidence>
<accession>A0AAN7GSL9</accession>